<feature type="chain" id="PRO_5042442659" description="peptidylprolyl isomerase" evidence="8">
    <location>
        <begin position="24"/>
        <end position="227"/>
    </location>
</feature>
<dbReference type="Pfam" id="PF00254">
    <property type="entry name" value="FKBP_C"/>
    <property type="match status" value="1"/>
</dbReference>
<evidence type="ECO:0000256" key="2">
    <source>
        <dbReference type="ARBA" id="ARBA00006577"/>
    </source>
</evidence>
<evidence type="ECO:0000259" key="9">
    <source>
        <dbReference type="PROSITE" id="PS50059"/>
    </source>
</evidence>
<dbReference type="SUPFAM" id="SSF54534">
    <property type="entry name" value="FKBP-like"/>
    <property type="match status" value="1"/>
</dbReference>
<keyword evidence="12" id="KW-1185">Reference proteome</keyword>
<evidence type="ECO:0000256" key="1">
    <source>
        <dbReference type="ARBA" id="ARBA00000971"/>
    </source>
</evidence>
<name>A0AAE0CGQ8_9CHLO</name>
<comment type="caution">
    <text evidence="11">The sequence shown here is derived from an EMBL/GenBank/DDBJ whole genome shotgun (WGS) entry which is preliminary data.</text>
</comment>
<evidence type="ECO:0000256" key="7">
    <source>
        <dbReference type="PROSITE-ProRule" id="PRU00277"/>
    </source>
</evidence>
<dbReference type="EC" id="5.2.1.8" evidence="3 7"/>
<dbReference type="PROSITE" id="PS50059">
    <property type="entry name" value="FKBP_PPIASE"/>
    <property type="match status" value="1"/>
</dbReference>
<evidence type="ECO:0000313" key="11">
    <source>
        <dbReference type="EMBL" id="KAK3253949.1"/>
    </source>
</evidence>
<comment type="similarity">
    <text evidence="2">Belongs to the FKBP-type PPIase family.</text>
</comment>
<dbReference type="InterPro" id="IPR001179">
    <property type="entry name" value="PPIase_FKBP_dom"/>
</dbReference>
<evidence type="ECO:0000256" key="8">
    <source>
        <dbReference type="SAM" id="SignalP"/>
    </source>
</evidence>
<evidence type="ECO:0000256" key="4">
    <source>
        <dbReference type="ARBA" id="ARBA00022729"/>
    </source>
</evidence>
<evidence type="ECO:0000313" key="12">
    <source>
        <dbReference type="Proteomes" id="UP001190700"/>
    </source>
</evidence>
<evidence type="ECO:0000256" key="3">
    <source>
        <dbReference type="ARBA" id="ARBA00013194"/>
    </source>
</evidence>
<evidence type="ECO:0000256" key="6">
    <source>
        <dbReference type="ARBA" id="ARBA00023235"/>
    </source>
</evidence>
<dbReference type="FunFam" id="3.10.50.40:FF:000045">
    <property type="entry name" value="Peptidyl-prolyl cis-trans isomerase"/>
    <property type="match status" value="1"/>
</dbReference>
<evidence type="ECO:0000313" key="10">
    <source>
        <dbReference type="EMBL" id="KAK3253621.1"/>
    </source>
</evidence>
<feature type="signal peptide" evidence="8">
    <location>
        <begin position="1"/>
        <end position="23"/>
    </location>
</feature>
<keyword evidence="5 7" id="KW-0697">Rotamase</keyword>
<dbReference type="InterPro" id="IPR044609">
    <property type="entry name" value="FKBP2/11"/>
</dbReference>
<reference evidence="11" key="2">
    <citation type="submission" date="2023-06" db="EMBL/GenBank/DDBJ databases">
        <title>Long-read-based genome assembly of the green algal bacterivore Cymbomonas tetramitiformis.</title>
        <authorList>
            <person name="Gyaltshen Y."/>
            <person name="Rozenberg A."/>
            <person name="Paasch A."/>
            <person name="Burns J.A."/>
            <person name="Warring S."/>
            <person name="Larson R."/>
            <person name="Maurer-Alcala X."/>
            <person name="Dacks J."/>
            <person name="Kim E."/>
        </authorList>
    </citation>
    <scope>NUCLEOTIDE SEQUENCE</scope>
    <source>
        <strain evidence="11">PLY_AMNH</strain>
    </source>
</reference>
<dbReference type="AlphaFoldDB" id="A0AAE0CGQ8"/>
<comment type="catalytic activity">
    <reaction evidence="1 7">
        <text>[protein]-peptidylproline (omega=180) = [protein]-peptidylproline (omega=0)</text>
        <dbReference type="Rhea" id="RHEA:16237"/>
        <dbReference type="Rhea" id="RHEA-COMP:10747"/>
        <dbReference type="Rhea" id="RHEA-COMP:10748"/>
        <dbReference type="ChEBI" id="CHEBI:83833"/>
        <dbReference type="ChEBI" id="CHEBI:83834"/>
        <dbReference type="EC" id="5.2.1.8"/>
    </reaction>
</comment>
<dbReference type="Proteomes" id="UP001190700">
    <property type="component" value="Unassembled WGS sequence"/>
</dbReference>
<dbReference type="PANTHER" id="PTHR45779">
    <property type="entry name" value="PEPTIDYLPROLYL ISOMERASE"/>
    <property type="match status" value="1"/>
</dbReference>
<accession>A0AAE0CGQ8</accession>
<proteinExistence type="inferred from homology"/>
<sequence>MDFGRKLCVGLVFSFCLTSAVVAGTNEAGLKFLAENKNKEGVTELASGLQFKILSRGNGVFHPTVDSSCSCHYHGTLVDGTVFDSSVDRGQPIDFAPNQVIKGWTEAMQLMVEGDKWELYIPSEMAYGDRGSGKIKGGDALIFTIEILKINGDKVPALTCDPETREGCNDKELKFIEKQDGKSTEDTAKEIERLVVMTQKKMAPDLLEWVERRLNILRRKNEKKDEL</sequence>
<dbReference type="EMBL" id="LGRX02024723">
    <property type="protein sequence ID" value="KAK3253621.1"/>
    <property type="molecule type" value="Genomic_DNA"/>
</dbReference>
<dbReference type="GO" id="GO:0006457">
    <property type="term" value="P:protein folding"/>
    <property type="evidence" value="ECO:0007669"/>
    <property type="project" value="InterPro"/>
</dbReference>
<organism evidence="11 12">
    <name type="scientific">Cymbomonas tetramitiformis</name>
    <dbReference type="NCBI Taxonomy" id="36881"/>
    <lineage>
        <taxon>Eukaryota</taxon>
        <taxon>Viridiplantae</taxon>
        <taxon>Chlorophyta</taxon>
        <taxon>Pyramimonadophyceae</taxon>
        <taxon>Pyramimonadales</taxon>
        <taxon>Pyramimonadaceae</taxon>
        <taxon>Cymbomonas</taxon>
    </lineage>
</organism>
<keyword evidence="4 8" id="KW-0732">Signal</keyword>
<gene>
    <name evidence="11" type="ORF">CYMTET_36821</name>
    <name evidence="10" type="ORF">CYMTET_37133</name>
</gene>
<dbReference type="Pfam" id="PF01346">
    <property type="entry name" value="FKBP_N"/>
    <property type="match status" value="1"/>
</dbReference>
<evidence type="ECO:0000256" key="5">
    <source>
        <dbReference type="ARBA" id="ARBA00023110"/>
    </source>
</evidence>
<dbReference type="Gene3D" id="3.10.50.40">
    <property type="match status" value="1"/>
</dbReference>
<dbReference type="InterPro" id="IPR046357">
    <property type="entry name" value="PPIase_dom_sf"/>
</dbReference>
<feature type="domain" description="PPIase FKBP-type" evidence="9">
    <location>
        <begin position="66"/>
        <end position="151"/>
    </location>
</feature>
<dbReference type="GO" id="GO:0005783">
    <property type="term" value="C:endoplasmic reticulum"/>
    <property type="evidence" value="ECO:0007669"/>
    <property type="project" value="TreeGrafter"/>
</dbReference>
<dbReference type="GO" id="GO:0003755">
    <property type="term" value="F:peptidyl-prolyl cis-trans isomerase activity"/>
    <property type="evidence" value="ECO:0007669"/>
    <property type="project" value="UniProtKB-KW"/>
</dbReference>
<protein>
    <recommendedName>
        <fullName evidence="3 7">peptidylprolyl isomerase</fullName>
        <ecNumber evidence="3 7">5.2.1.8</ecNumber>
    </recommendedName>
</protein>
<dbReference type="EMBL" id="LGRX02024522">
    <property type="protein sequence ID" value="KAK3253949.1"/>
    <property type="molecule type" value="Genomic_DNA"/>
</dbReference>
<dbReference type="InterPro" id="IPR000774">
    <property type="entry name" value="PPIase_FKBP_N"/>
</dbReference>
<reference evidence="11 12" key="1">
    <citation type="journal article" date="2015" name="Genome Biol. Evol.">
        <title>Comparative Genomics of a Bacterivorous Green Alga Reveals Evolutionary Causalities and Consequences of Phago-Mixotrophic Mode of Nutrition.</title>
        <authorList>
            <person name="Burns J.A."/>
            <person name="Paasch A."/>
            <person name="Narechania A."/>
            <person name="Kim E."/>
        </authorList>
    </citation>
    <scope>NUCLEOTIDE SEQUENCE [LARGE SCALE GENOMIC DNA]</scope>
    <source>
        <strain evidence="11">PLY_AMNH</strain>
    </source>
</reference>
<dbReference type="PANTHER" id="PTHR45779:SF6">
    <property type="entry name" value="PEPTIDYL-PROLYL CIS-TRANS ISOMERASE FKBP15-1"/>
    <property type="match status" value="1"/>
</dbReference>
<keyword evidence="6 7" id="KW-0413">Isomerase</keyword>